<sequence>MDEHWPKEIRPRHRLNIVPAIGKFHEPAHLQKNHQQYSLNLIKGVGMTDGEGSERIWSAHNAVSYSTRPMAPGTRHDILDDHFVAWNWLKLSNAILAGRKGCRRSFVEKWKMLCVGWENAPFPKSEVENPFEVTEEFMAEEEALKELELEDEERRKKGGVKWNDVSGPGFVAMGLELELLCLDLRNTIKKHVTDNNRQEGRQPTLREKSFVEEQWNPLQEKLAVYERLQAIYMPGLLQFLVDIGEEVEGVSSDTTSPEDVKLWLPSSVPTDRRSLVCMEGIVAAEDRLRTVHCNSAIHALRHTLRVKSRMVIFKNANVVGQRPVARAAKLALVGPGTWEETLKVLKDSDVTSYRDQSWFKVGSGRRGLNEDSWEPEPEVSSGRTGSGEDGENVVLLNEVRSDRRGLVTRREHVPREGTGETRQQNSSIWTSGPGMRLEDGADENNEICRSEWCRSRARARRATEEVMLLKEEMKRTILFLEWKEKWWLKKKTARDMETELEYGICEGLGAYAAKQATLYRGLALSFHSIWSQPLRDVDSFPAMTEVIDNTNGDGDEDEDEDEDEDDAENDDDNCNDNNRAGKGQEE</sequence>
<dbReference type="AlphaFoldDB" id="A0A4S8KZE8"/>
<dbReference type="Pfam" id="PF18758">
    <property type="entry name" value="KDZ"/>
    <property type="match status" value="1"/>
</dbReference>
<name>A0A4S8KZE8_DENBC</name>
<feature type="compositionally biased region" description="Polar residues" evidence="1">
    <location>
        <begin position="420"/>
        <end position="430"/>
    </location>
</feature>
<feature type="region of interest" description="Disordered" evidence="1">
    <location>
        <begin position="412"/>
        <end position="441"/>
    </location>
</feature>
<proteinExistence type="predicted"/>
<accession>A0A4S8KZE8</accession>
<dbReference type="InterPro" id="IPR040521">
    <property type="entry name" value="KDZ"/>
</dbReference>
<feature type="region of interest" description="Disordered" evidence="1">
    <location>
        <begin position="363"/>
        <end position="391"/>
    </location>
</feature>
<reference evidence="2 3" key="1">
    <citation type="journal article" date="2019" name="Nat. Ecol. Evol.">
        <title>Megaphylogeny resolves global patterns of mushroom evolution.</title>
        <authorList>
            <person name="Varga T."/>
            <person name="Krizsan K."/>
            <person name="Foldi C."/>
            <person name="Dima B."/>
            <person name="Sanchez-Garcia M."/>
            <person name="Sanchez-Ramirez S."/>
            <person name="Szollosi G.J."/>
            <person name="Szarkandi J.G."/>
            <person name="Papp V."/>
            <person name="Albert L."/>
            <person name="Andreopoulos W."/>
            <person name="Angelini C."/>
            <person name="Antonin V."/>
            <person name="Barry K.W."/>
            <person name="Bougher N.L."/>
            <person name="Buchanan P."/>
            <person name="Buyck B."/>
            <person name="Bense V."/>
            <person name="Catcheside P."/>
            <person name="Chovatia M."/>
            <person name="Cooper J."/>
            <person name="Damon W."/>
            <person name="Desjardin D."/>
            <person name="Finy P."/>
            <person name="Geml J."/>
            <person name="Haridas S."/>
            <person name="Hughes K."/>
            <person name="Justo A."/>
            <person name="Karasinski D."/>
            <person name="Kautmanova I."/>
            <person name="Kiss B."/>
            <person name="Kocsube S."/>
            <person name="Kotiranta H."/>
            <person name="LaButti K.M."/>
            <person name="Lechner B.E."/>
            <person name="Liimatainen K."/>
            <person name="Lipzen A."/>
            <person name="Lukacs Z."/>
            <person name="Mihaltcheva S."/>
            <person name="Morgado L.N."/>
            <person name="Niskanen T."/>
            <person name="Noordeloos M.E."/>
            <person name="Ohm R.A."/>
            <person name="Ortiz-Santana B."/>
            <person name="Ovrebo C."/>
            <person name="Racz N."/>
            <person name="Riley R."/>
            <person name="Savchenko A."/>
            <person name="Shiryaev A."/>
            <person name="Soop K."/>
            <person name="Spirin V."/>
            <person name="Szebenyi C."/>
            <person name="Tomsovsky M."/>
            <person name="Tulloss R.E."/>
            <person name="Uehling J."/>
            <person name="Grigoriev I.V."/>
            <person name="Vagvolgyi C."/>
            <person name="Papp T."/>
            <person name="Martin F.M."/>
            <person name="Miettinen O."/>
            <person name="Hibbett D.S."/>
            <person name="Nagy L.G."/>
        </authorList>
    </citation>
    <scope>NUCLEOTIDE SEQUENCE [LARGE SCALE GENOMIC DNA]</scope>
    <source>
        <strain evidence="2 3">CBS 962.96</strain>
    </source>
</reference>
<organism evidence="2 3">
    <name type="scientific">Dendrothele bispora (strain CBS 962.96)</name>
    <dbReference type="NCBI Taxonomy" id="1314807"/>
    <lineage>
        <taxon>Eukaryota</taxon>
        <taxon>Fungi</taxon>
        <taxon>Dikarya</taxon>
        <taxon>Basidiomycota</taxon>
        <taxon>Agaricomycotina</taxon>
        <taxon>Agaricomycetes</taxon>
        <taxon>Agaricomycetidae</taxon>
        <taxon>Agaricales</taxon>
        <taxon>Agaricales incertae sedis</taxon>
        <taxon>Dendrothele</taxon>
    </lineage>
</organism>
<dbReference type="EMBL" id="ML179814">
    <property type="protein sequence ID" value="THU81370.1"/>
    <property type="molecule type" value="Genomic_DNA"/>
</dbReference>
<evidence type="ECO:0000256" key="1">
    <source>
        <dbReference type="SAM" id="MobiDB-lite"/>
    </source>
</evidence>
<evidence type="ECO:0000313" key="3">
    <source>
        <dbReference type="Proteomes" id="UP000297245"/>
    </source>
</evidence>
<keyword evidence="3" id="KW-1185">Reference proteome</keyword>
<gene>
    <name evidence="2" type="ORF">K435DRAFT_873405</name>
</gene>
<evidence type="ECO:0000313" key="2">
    <source>
        <dbReference type="EMBL" id="THU81370.1"/>
    </source>
</evidence>
<feature type="region of interest" description="Disordered" evidence="1">
    <location>
        <begin position="545"/>
        <end position="586"/>
    </location>
</feature>
<feature type="compositionally biased region" description="Acidic residues" evidence="1">
    <location>
        <begin position="553"/>
        <end position="574"/>
    </location>
</feature>
<dbReference type="Proteomes" id="UP000297245">
    <property type="component" value="Unassembled WGS sequence"/>
</dbReference>
<protein>
    <submittedName>
        <fullName evidence="2">Uncharacterized protein</fullName>
    </submittedName>
</protein>
<dbReference type="OrthoDB" id="3257768at2759"/>